<reference evidence="2" key="1">
    <citation type="journal article" date="2023" name="Front. Mar. Sci.">
        <title>A new Merluccius polli reference genome to investigate the effects of global change in West African waters.</title>
        <authorList>
            <person name="Mateo J.L."/>
            <person name="Blanco-Fernandez C."/>
            <person name="Garcia-Vazquez E."/>
            <person name="Machado-Schiaffino G."/>
        </authorList>
    </citation>
    <scope>NUCLEOTIDE SEQUENCE</scope>
    <source>
        <strain evidence="2">C29</strain>
        <tissue evidence="2">Fin</tissue>
    </source>
</reference>
<proteinExistence type="predicted"/>
<feature type="region of interest" description="Disordered" evidence="1">
    <location>
        <begin position="44"/>
        <end position="67"/>
    </location>
</feature>
<dbReference type="AlphaFoldDB" id="A0AA47ME70"/>
<dbReference type="EMBL" id="JAOPHQ010004589">
    <property type="protein sequence ID" value="KAK0138629.1"/>
    <property type="molecule type" value="Genomic_DNA"/>
</dbReference>
<gene>
    <name evidence="2" type="ORF">N1851_024817</name>
</gene>
<evidence type="ECO:0000313" key="3">
    <source>
        <dbReference type="Proteomes" id="UP001174136"/>
    </source>
</evidence>
<protein>
    <submittedName>
        <fullName evidence="2">Uncharacterized protein</fullName>
    </submittedName>
</protein>
<evidence type="ECO:0000313" key="2">
    <source>
        <dbReference type="EMBL" id="KAK0138629.1"/>
    </source>
</evidence>
<dbReference type="Proteomes" id="UP001174136">
    <property type="component" value="Unassembled WGS sequence"/>
</dbReference>
<comment type="caution">
    <text evidence="2">The sequence shown here is derived from an EMBL/GenBank/DDBJ whole genome shotgun (WGS) entry which is preliminary data.</text>
</comment>
<sequence>MSVDLERQLKIPPHITQTRSRLTSSWSQEATKKLVLLELTVPWEEEDGGGSGKKEGEVPGAGGGLDC</sequence>
<keyword evidence="3" id="KW-1185">Reference proteome</keyword>
<accession>A0AA47ME70</accession>
<name>A0AA47ME70_MERPO</name>
<evidence type="ECO:0000256" key="1">
    <source>
        <dbReference type="SAM" id="MobiDB-lite"/>
    </source>
</evidence>
<organism evidence="2 3">
    <name type="scientific">Merluccius polli</name>
    <name type="common">Benguela hake</name>
    <name type="synonym">Merluccius cadenati</name>
    <dbReference type="NCBI Taxonomy" id="89951"/>
    <lineage>
        <taxon>Eukaryota</taxon>
        <taxon>Metazoa</taxon>
        <taxon>Chordata</taxon>
        <taxon>Craniata</taxon>
        <taxon>Vertebrata</taxon>
        <taxon>Euteleostomi</taxon>
        <taxon>Actinopterygii</taxon>
        <taxon>Neopterygii</taxon>
        <taxon>Teleostei</taxon>
        <taxon>Neoteleostei</taxon>
        <taxon>Acanthomorphata</taxon>
        <taxon>Zeiogadaria</taxon>
        <taxon>Gadariae</taxon>
        <taxon>Gadiformes</taxon>
        <taxon>Gadoidei</taxon>
        <taxon>Merlucciidae</taxon>
        <taxon>Merluccius</taxon>
    </lineage>
</organism>